<sequence length="518" mass="57248">MLLPLQAYLAKMRENCPKEHDDTGQRKKRSTTHTMWMGSFSDFISSPADYIPTLSYNDLWDPTYEDGRSFGPISAESYQPLMNSELRSDQAVPEGQQWHSSADPIKLGAGSDGPAVDHGTFHQTTAEVTTKFQAMCGNLSTSSIHVKCWPEPDALNPCEDIMGFTWLRVSVWFVVVTAVLGNLAVLLVLLSNVLDLTVPKFLMCHLAFADLCMGAYLLILAVMDVHSSGVYFNFAYGWQIAGAGCQVTGFLTVFASQLSIYTLSILTLERWFAITYAIYLNKRLKLRAAARIMAAGWTYSVIMAALPLFGISSYSTTSICLPMETKDLKDVAYLISLLVINGLAFVVICICYAQIYFSLGRDTRRCGSPGRSGAPTSGEMTVAKKMALLVFTDFACWAPIAFFGLTAVAGYPLIDVTRSKILLVFFYPLNSCANPYLYAILTTQYRKDLFVLLARYGLCMEKAQQYKMTYSLATTNNSNPVPLVQRSMIVIVPPSTAQNGHTNGSVRTNNSQHAEVYV</sequence>
<dbReference type="CDD" id="cd15136">
    <property type="entry name" value="7tmA_Glyco_hormone_R"/>
    <property type="match status" value="1"/>
</dbReference>
<dbReference type="AlphaFoldDB" id="A0A2J7QD26"/>
<dbReference type="Pfam" id="PF00001">
    <property type="entry name" value="7tm_1"/>
    <property type="match status" value="1"/>
</dbReference>
<keyword evidence="6" id="KW-0677">Repeat</keyword>
<feature type="transmembrane region" description="Helical" evidence="13">
    <location>
        <begin position="421"/>
        <end position="441"/>
    </location>
</feature>
<comment type="similarity">
    <text evidence="2">Belongs to the G-protein coupled receptor 1 family.</text>
</comment>
<accession>A0A2J7QD26</accession>
<evidence type="ECO:0000256" key="10">
    <source>
        <dbReference type="ARBA" id="ARBA00023170"/>
    </source>
</evidence>
<evidence type="ECO:0000256" key="12">
    <source>
        <dbReference type="SAM" id="MobiDB-lite"/>
    </source>
</evidence>
<dbReference type="GO" id="GO:0016500">
    <property type="term" value="F:protein-hormone receptor activity"/>
    <property type="evidence" value="ECO:0007669"/>
    <property type="project" value="InterPro"/>
</dbReference>
<evidence type="ECO:0000256" key="3">
    <source>
        <dbReference type="ARBA" id="ARBA00022475"/>
    </source>
</evidence>
<dbReference type="OrthoDB" id="5981530at2759"/>
<dbReference type="PANTHER" id="PTHR24372:SF74">
    <property type="entry name" value="LP13728P"/>
    <property type="match status" value="1"/>
</dbReference>
<evidence type="ECO:0000256" key="11">
    <source>
        <dbReference type="ARBA" id="ARBA00023224"/>
    </source>
</evidence>
<dbReference type="Gene3D" id="1.20.1070.10">
    <property type="entry name" value="Rhodopsin 7-helix transmembrane proteins"/>
    <property type="match status" value="1"/>
</dbReference>
<evidence type="ECO:0000256" key="4">
    <source>
        <dbReference type="ARBA" id="ARBA00022614"/>
    </source>
</evidence>
<dbReference type="GO" id="GO:0007189">
    <property type="term" value="P:adenylate cyclase-activating G protein-coupled receptor signaling pathway"/>
    <property type="evidence" value="ECO:0007669"/>
    <property type="project" value="TreeGrafter"/>
</dbReference>
<comment type="caution">
    <text evidence="15">The sequence shown here is derived from an EMBL/GenBank/DDBJ whole genome shotgun (WGS) entry which is preliminary data.</text>
</comment>
<dbReference type="PANTHER" id="PTHR24372">
    <property type="entry name" value="GLYCOPROTEIN HORMONE RECEPTOR"/>
    <property type="match status" value="1"/>
</dbReference>
<dbReference type="InterPro" id="IPR000276">
    <property type="entry name" value="GPCR_Rhodpsn"/>
</dbReference>
<evidence type="ECO:0000256" key="1">
    <source>
        <dbReference type="ARBA" id="ARBA00004651"/>
    </source>
</evidence>
<evidence type="ECO:0000313" key="15">
    <source>
        <dbReference type="EMBL" id="PNF26484.1"/>
    </source>
</evidence>
<feature type="region of interest" description="Disordered" evidence="12">
    <location>
        <begin position="496"/>
        <end position="518"/>
    </location>
</feature>
<evidence type="ECO:0000256" key="2">
    <source>
        <dbReference type="ARBA" id="ARBA00010663"/>
    </source>
</evidence>
<feature type="transmembrane region" description="Helical" evidence="13">
    <location>
        <begin position="171"/>
        <end position="194"/>
    </location>
</feature>
<dbReference type="GO" id="GO:0009755">
    <property type="term" value="P:hormone-mediated signaling pathway"/>
    <property type="evidence" value="ECO:0007669"/>
    <property type="project" value="TreeGrafter"/>
</dbReference>
<dbReference type="InterPro" id="IPR002131">
    <property type="entry name" value="Gphrmn_rcpt_fam"/>
</dbReference>
<keyword evidence="9 13" id="KW-0472">Membrane</keyword>
<dbReference type="FunFam" id="1.20.1070.10:FF:000181">
    <property type="entry name" value="Thyrotropin receptor"/>
    <property type="match status" value="1"/>
</dbReference>
<evidence type="ECO:0000256" key="5">
    <source>
        <dbReference type="ARBA" id="ARBA00022692"/>
    </source>
</evidence>
<feature type="transmembrane region" description="Helical" evidence="13">
    <location>
        <begin position="387"/>
        <end position="409"/>
    </location>
</feature>
<evidence type="ECO:0000313" key="16">
    <source>
        <dbReference type="Proteomes" id="UP000235965"/>
    </source>
</evidence>
<organism evidence="15 16">
    <name type="scientific">Cryptotermes secundus</name>
    <dbReference type="NCBI Taxonomy" id="105785"/>
    <lineage>
        <taxon>Eukaryota</taxon>
        <taxon>Metazoa</taxon>
        <taxon>Ecdysozoa</taxon>
        <taxon>Arthropoda</taxon>
        <taxon>Hexapoda</taxon>
        <taxon>Insecta</taxon>
        <taxon>Pterygota</taxon>
        <taxon>Neoptera</taxon>
        <taxon>Polyneoptera</taxon>
        <taxon>Dictyoptera</taxon>
        <taxon>Blattodea</taxon>
        <taxon>Blattoidea</taxon>
        <taxon>Termitoidae</taxon>
        <taxon>Kalotermitidae</taxon>
        <taxon>Cryptotermitinae</taxon>
        <taxon>Cryptotermes</taxon>
    </lineage>
</organism>
<name>A0A2J7QD26_9NEOP</name>
<keyword evidence="16" id="KW-1185">Reference proteome</keyword>
<protein>
    <recommendedName>
        <fullName evidence="14">G-protein coupled receptors family 1 profile domain-containing protein</fullName>
    </recommendedName>
</protein>
<feature type="transmembrane region" description="Helical" evidence="13">
    <location>
        <begin position="292"/>
        <end position="311"/>
    </location>
</feature>
<dbReference type="PRINTS" id="PR00373">
    <property type="entry name" value="GLYCHORMONER"/>
</dbReference>
<dbReference type="STRING" id="105785.A0A2J7QD26"/>
<gene>
    <name evidence="15" type="ORF">B7P43_G14323</name>
</gene>
<evidence type="ECO:0000256" key="7">
    <source>
        <dbReference type="ARBA" id="ARBA00022989"/>
    </source>
</evidence>
<comment type="subcellular location">
    <subcellularLocation>
        <location evidence="1">Cell membrane</location>
        <topology evidence="1">Multi-pass membrane protein</topology>
    </subcellularLocation>
</comment>
<dbReference type="SUPFAM" id="SSF81321">
    <property type="entry name" value="Family A G protein-coupled receptor-like"/>
    <property type="match status" value="1"/>
</dbReference>
<dbReference type="EMBL" id="NEVH01015828">
    <property type="protein sequence ID" value="PNF26484.1"/>
    <property type="molecule type" value="Genomic_DNA"/>
</dbReference>
<evidence type="ECO:0000256" key="13">
    <source>
        <dbReference type="SAM" id="Phobius"/>
    </source>
</evidence>
<evidence type="ECO:0000259" key="14">
    <source>
        <dbReference type="PROSITE" id="PS50262"/>
    </source>
</evidence>
<keyword evidence="4" id="KW-0433">Leucine-rich repeat</keyword>
<dbReference type="PRINTS" id="PR00237">
    <property type="entry name" value="GPCRRHODOPSN"/>
</dbReference>
<dbReference type="InterPro" id="IPR017452">
    <property type="entry name" value="GPCR_Rhodpsn_7TM"/>
</dbReference>
<evidence type="ECO:0000256" key="9">
    <source>
        <dbReference type="ARBA" id="ARBA00023136"/>
    </source>
</evidence>
<dbReference type="InterPro" id="IPR032675">
    <property type="entry name" value="LRR_dom_sf"/>
</dbReference>
<keyword evidence="3" id="KW-1003">Cell membrane</keyword>
<dbReference type="GO" id="GO:0005886">
    <property type="term" value="C:plasma membrane"/>
    <property type="evidence" value="ECO:0007669"/>
    <property type="project" value="UniProtKB-SubCell"/>
</dbReference>
<evidence type="ECO:0000256" key="6">
    <source>
        <dbReference type="ARBA" id="ARBA00022737"/>
    </source>
</evidence>
<feature type="transmembrane region" description="Helical" evidence="13">
    <location>
        <begin position="200"/>
        <end position="222"/>
    </location>
</feature>
<dbReference type="Proteomes" id="UP000235965">
    <property type="component" value="Unassembled WGS sequence"/>
</dbReference>
<keyword evidence="5 13" id="KW-0812">Transmembrane</keyword>
<keyword evidence="10" id="KW-0675">Receptor</keyword>
<dbReference type="GO" id="GO:0008528">
    <property type="term" value="F:G protein-coupled peptide receptor activity"/>
    <property type="evidence" value="ECO:0007669"/>
    <property type="project" value="TreeGrafter"/>
</dbReference>
<dbReference type="PROSITE" id="PS00237">
    <property type="entry name" value="G_PROTEIN_RECEP_F1_1"/>
    <property type="match status" value="1"/>
</dbReference>
<keyword evidence="8" id="KW-0297">G-protein coupled receptor</keyword>
<keyword evidence="7 13" id="KW-1133">Transmembrane helix</keyword>
<dbReference type="PROSITE" id="PS50262">
    <property type="entry name" value="G_PROTEIN_RECEP_F1_2"/>
    <property type="match status" value="1"/>
</dbReference>
<proteinExistence type="inferred from homology"/>
<feature type="transmembrane region" description="Helical" evidence="13">
    <location>
        <begin position="331"/>
        <end position="355"/>
    </location>
</feature>
<dbReference type="InParanoid" id="A0A2J7QD26"/>
<reference evidence="15 16" key="1">
    <citation type="submission" date="2017-12" db="EMBL/GenBank/DDBJ databases">
        <title>Hemimetabolous genomes reveal molecular basis of termite eusociality.</title>
        <authorList>
            <person name="Harrison M.C."/>
            <person name="Jongepier E."/>
            <person name="Robertson H.M."/>
            <person name="Arning N."/>
            <person name="Bitard-Feildel T."/>
            <person name="Chao H."/>
            <person name="Childers C.P."/>
            <person name="Dinh H."/>
            <person name="Doddapaneni H."/>
            <person name="Dugan S."/>
            <person name="Gowin J."/>
            <person name="Greiner C."/>
            <person name="Han Y."/>
            <person name="Hu H."/>
            <person name="Hughes D.S.T."/>
            <person name="Huylmans A.-K."/>
            <person name="Kemena C."/>
            <person name="Kremer L.P.M."/>
            <person name="Lee S.L."/>
            <person name="Lopez-Ezquerra A."/>
            <person name="Mallet L."/>
            <person name="Monroy-Kuhn J.M."/>
            <person name="Moser A."/>
            <person name="Murali S.C."/>
            <person name="Muzny D.M."/>
            <person name="Otani S."/>
            <person name="Piulachs M.-D."/>
            <person name="Poelchau M."/>
            <person name="Qu J."/>
            <person name="Schaub F."/>
            <person name="Wada-Katsumata A."/>
            <person name="Worley K.C."/>
            <person name="Xie Q."/>
            <person name="Ylla G."/>
            <person name="Poulsen M."/>
            <person name="Gibbs R.A."/>
            <person name="Schal C."/>
            <person name="Richards S."/>
            <person name="Belles X."/>
            <person name="Korb J."/>
            <person name="Bornberg-Bauer E."/>
        </authorList>
    </citation>
    <scope>NUCLEOTIDE SEQUENCE [LARGE SCALE GENOMIC DNA]</scope>
    <source>
        <tissue evidence="15">Whole body</tissue>
    </source>
</reference>
<keyword evidence="11" id="KW-0807">Transducer</keyword>
<dbReference type="Gene3D" id="3.80.10.10">
    <property type="entry name" value="Ribonuclease Inhibitor"/>
    <property type="match status" value="1"/>
</dbReference>
<feature type="domain" description="G-protein coupled receptors family 1 profile" evidence="14">
    <location>
        <begin position="181"/>
        <end position="438"/>
    </location>
</feature>
<evidence type="ECO:0000256" key="8">
    <source>
        <dbReference type="ARBA" id="ARBA00023040"/>
    </source>
</evidence>